<protein>
    <submittedName>
        <fullName evidence="1">Uncharacterized protein</fullName>
    </submittedName>
</protein>
<name>A0AAV7M7M5_PLEWA</name>
<sequence>MQIAAGCLVSERRRRHGLRERRAASHPQWQGGPCCLGSADPGHAVTRRTSLAGEVNGDDAEEGRLLWLWAGIAVQRWRGGGLIWVRPACLQRT</sequence>
<organism evidence="1 2">
    <name type="scientific">Pleurodeles waltl</name>
    <name type="common">Iberian ribbed newt</name>
    <dbReference type="NCBI Taxonomy" id="8319"/>
    <lineage>
        <taxon>Eukaryota</taxon>
        <taxon>Metazoa</taxon>
        <taxon>Chordata</taxon>
        <taxon>Craniata</taxon>
        <taxon>Vertebrata</taxon>
        <taxon>Euteleostomi</taxon>
        <taxon>Amphibia</taxon>
        <taxon>Batrachia</taxon>
        <taxon>Caudata</taxon>
        <taxon>Salamandroidea</taxon>
        <taxon>Salamandridae</taxon>
        <taxon>Pleurodelinae</taxon>
        <taxon>Pleurodeles</taxon>
    </lineage>
</organism>
<comment type="caution">
    <text evidence="1">The sequence shown here is derived from an EMBL/GenBank/DDBJ whole genome shotgun (WGS) entry which is preliminary data.</text>
</comment>
<evidence type="ECO:0000313" key="2">
    <source>
        <dbReference type="Proteomes" id="UP001066276"/>
    </source>
</evidence>
<accession>A0AAV7M7M5</accession>
<keyword evidence="2" id="KW-1185">Reference proteome</keyword>
<dbReference type="Proteomes" id="UP001066276">
    <property type="component" value="Chromosome 10"/>
</dbReference>
<dbReference type="EMBL" id="JANPWB010000014">
    <property type="protein sequence ID" value="KAJ1099522.1"/>
    <property type="molecule type" value="Genomic_DNA"/>
</dbReference>
<evidence type="ECO:0000313" key="1">
    <source>
        <dbReference type="EMBL" id="KAJ1099522.1"/>
    </source>
</evidence>
<reference evidence="1" key="1">
    <citation type="journal article" date="2022" name="bioRxiv">
        <title>Sequencing and chromosome-scale assembly of the giantPleurodeles waltlgenome.</title>
        <authorList>
            <person name="Brown T."/>
            <person name="Elewa A."/>
            <person name="Iarovenko S."/>
            <person name="Subramanian E."/>
            <person name="Araus A.J."/>
            <person name="Petzold A."/>
            <person name="Susuki M."/>
            <person name="Suzuki K.-i.T."/>
            <person name="Hayashi T."/>
            <person name="Toyoda A."/>
            <person name="Oliveira C."/>
            <person name="Osipova E."/>
            <person name="Leigh N.D."/>
            <person name="Simon A."/>
            <person name="Yun M.H."/>
        </authorList>
    </citation>
    <scope>NUCLEOTIDE SEQUENCE</scope>
    <source>
        <strain evidence="1">20211129_DDA</strain>
        <tissue evidence="1">Liver</tissue>
    </source>
</reference>
<dbReference type="AlphaFoldDB" id="A0AAV7M7M5"/>
<proteinExistence type="predicted"/>
<gene>
    <name evidence="1" type="ORF">NDU88_004623</name>
</gene>